<accession>A0AA41K7B3</accession>
<name>A0AA41K7B3_9FIRM</name>
<evidence type="ECO:0000313" key="2">
    <source>
        <dbReference type="Proteomes" id="UP000708338"/>
    </source>
</evidence>
<dbReference type="RefSeq" id="WP_215630359.1">
    <property type="nucleotide sequence ID" value="NZ_WQPS01000083.1"/>
</dbReference>
<protein>
    <submittedName>
        <fullName evidence="1">Uncharacterized protein</fullName>
    </submittedName>
</protein>
<reference evidence="1" key="1">
    <citation type="journal article" date="2021" name="Gut Microbes">
        <title>A synthetic consortium of 100 gut commensals modulates the composition and function in a colon model of the microbiome of elderly subjects.</title>
        <authorList>
            <person name="Perez M."/>
            <person name="Ntemiri A."/>
            <person name="Tan H."/>
            <person name="Harris H.M.B."/>
            <person name="Roager H.M."/>
            <person name="Ribiere C."/>
            <person name="O'Toole P.W."/>
        </authorList>
    </citation>
    <scope>NUCLEOTIDE SEQUENCE</scope>
    <source>
        <strain evidence="1">MCC335</strain>
    </source>
</reference>
<organism evidence="1 2">
    <name type="scientific">Enterocloster citroniae</name>
    <dbReference type="NCBI Taxonomy" id="358743"/>
    <lineage>
        <taxon>Bacteria</taxon>
        <taxon>Bacillati</taxon>
        <taxon>Bacillota</taxon>
        <taxon>Clostridia</taxon>
        <taxon>Lachnospirales</taxon>
        <taxon>Lachnospiraceae</taxon>
        <taxon>Enterocloster</taxon>
    </lineage>
</organism>
<proteinExistence type="predicted"/>
<dbReference type="EMBL" id="WQPS01000083">
    <property type="protein sequence ID" value="MBT9812846.1"/>
    <property type="molecule type" value="Genomic_DNA"/>
</dbReference>
<dbReference type="Proteomes" id="UP000708338">
    <property type="component" value="Unassembled WGS sequence"/>
</dbReference>
<evidence type="ECO:0000313" key="1">
    <source>
        <dbReference type="EMBL" id="MBT9812846.1"/>
    </source>
</evidence>
<sequence>MIPNSHVIYQSQKAAKDTFAAMLYTKLVFQDVHYIDNEMAAANLELAQLKSLADAPDEMM</sequence>
<comment type="caution">
    <text evidence="1">The sequence shown here is derived from an EMBL/GenBank/DDBJ whole genome shotgun (WGS) entry which is preliminary data.</text>
</comment>
<gene>
    <name evidence="1" type="ORF">GPL26_25005</name>
</gene>
<dbReference type="AlphaFoldDB" id="A0AA41K7B3"/>